<evidence type="ECO:0000313" key="5">
    <source>
        <dbReference type="Proteomes" id="UP000596742"/>
    </source>
</evidence>
<keyword evidence="5" id="KW-1185">Reference proteome</keyword>
<evidence type="ECO:0000259" key="2">
    <source>
        <dbReference type="Pfam" id="PF00078"/>
    </source>
</evidence>
<evidence type="ECO:0000259" key="3">
    <source>
        <dbReference type="Pfam" id="PF18701"/>
    </source>
</evidence>
<organism evidence="4 5">
    <name type="scientific">Mytilus galloprovincialis</name>
    <name type="common">Mediterranean mussel</name>
    <dbReference type="NCBI Taxonomy" id="29158"/>
    <lineage>
        <taxon>Eukaryota</taxon>
        <taxon>Metazoa</taxon>
        <taxon>Spiralia</taxon>
        <taxon>Lophotrochozoa</taxon>
        <taxon>Mollusca</taxon>
        <taxon>Bivalvia</taxon>
        <taxon>Autobranchia</taxon>
        <taxon>Pteriomorphia</taxon>
        <taxon>Mytilida</taxon>
        <taxon>Mytiloidea</taxon>
        <taxon>Mytilidae</taxon>
        <taxon>Mytilinae</taxon>
        <taxon>Mytilus</taxon>
    </lineage>
</organism>
<dbReference type="Proteomes" id="UP000596742">
    <property type="component" value="Unassembled WGS sequence"/>
</dbReference>
<evidence type="ECO:0000313" key="4">
    <source>
        <dbReference type="EMBL" id="VDI14275.1"/>
    </source>
</evidence>
<comment type="caution">
    <text evidence="4">The sequence shown here is derived from an EMBL/GenBank/DDBJ whole genome shotgun (WGS) entry which is preliminary data.</text>
</comment>
<dbReference type="InterPro" id="IPR005312">
    <property type="entry name" value="DUF1759"/>
</dbReference>
<reference evidence="4" key="1">
    <citation type="submission" date="2018-11" db="EMBL/GenBank/DDBJ databases">
        <authorList>
            <person name="Alioto T."/>
            <person name="Alioto T."/>
        </authorList>
    </citation>
    <scope>NUCLEOTIDE SEQUENCE</scope>
</reference>
<feature type="region of interest" description="Disordered" evidence="1">
    <location>
        <begin position="827"/>
        <end position="856"/>
    </location>
</feature>
<proteinExistence type="predicted"/>
<dbReference type="Pfam" id="PF03564">
    <property type="entry name" value="DUF1759"/>
    <property type="match status" value="1"/>
</dbReference>
<evidence type="ECO:0008006" key="6">
    <source>
        <dbReference type="Google" id="ProtNLM"/>
    </source>
</evidence>
<dbReference type="InterPro" id="IPR040676">
    <property type="entry name" value="DUF5641"/>
</dbReference>
<dbReference type="Pfam" id="PF18701">
    <property type="entry name" value="DUF5641"/>
    <property type="match status" value="1"/>
</dbReference>
<dbReference type="EMBL" id="UYJE01002850">
    <property type="protein sequence ID" value="VDI14275.1"/>
    <property type="molecule type" value="Genomic_DNA"/>
</dbReference>
<dbReference type="SUPFAM" id="SSF56672">
    <property type="entry name" value="DNA/RNA polymerases"/>
    <property type="match status" value="1"/>
</dbReference>
<dbReference type="Pfam" id="PF00078">
    <property type="entry name" value="RVT_1"/>
    <property type="match status" value="1"/>
</dbReference>
<sequence length="856" mass="97829">MEKLKAIRGGHRSAVTRLINRTKERISQEDIGHEELSAAADNLTKKRNLLESLDSQILDGTELEDMEQEILDADDYAMNMEVAIRRFKDIVSGNKTTPFQQTVSETTYVPIANTLDSSNFPSTSIANHNSNHSENVFSVDNNSVYTNANPTTATNFYHKLPKLDLPNFTGDILTWQTFWESFETTIHHNPSLTNIQKFSYLKSQVHSEAAQCISGLSLSNANYEHAIILLKERYGQTQTIINAYMQNLLELTHPSLTPQSIRAFYDKMESCIRGLESLGQSQDTFGSLLVPIIFGKLPDEMRKLMTREHGKKNWDIRSLREAIGKEMHVQETGFSNQSDNFTPTASFYTAAKPKSYSRPQSGSYQTKPKTCIYCKQSHSSLECTTVVDREKRFSIIKQKKVCYNCFGSHKVSECRSRFRCRKCDKKHHTSLCDSNKNQEKESDNRYIAKLPWKEDFPELPSNYNITKRRTLSLINRLSREPEMMKVYGDIIADQEKRGFVEKVQDENAGEKIHYIPHHAVKKDSPTTPIRIVYDCSCRESSDKPSLNDCLMSVPPQMNELTGIIARFRLHQYAATTDIEKAFLQIELDEKDRDVTRFFWLSEPADPTSQLITYRFRVVLFGTTCSPFILNATLLKHLNNNSSITANMLKKDLYVDNVLSSFQTEESMMTFYKESRELLSKGGFNLRSWTSNNVKLRQVAATENSLDKSKSVKILDQLTRGTSAEKFVQNKLWMHGPEWITNEHQWPSWHGNMTTTSLIVNEEDEEPVASLVLPAQTENTATITWKLGVVDELCQGKDGYTRSVKIRTKHGLTSRPISKLYPLEVSDSTVPSTMPATETRERKSKTEAKLKIKKWTS</sequence>
<gene>
    <name evidence="4" type="ORF">MGAL_10B083413</name>
</gene>
<dbReference type="OrthoDB" id="6147003at2759"/>
<feature type="compositionally biased region" description="Basic and acidic residues" evidence="1">
    <location>
        <begin position="837"/>
        <end position="849"/>
    </location>
</feature>
<dbReference type="PANTHER" id="PTHR47331">
    <property type="entry name" value="PHD-TYPE DOMAIN-CONTAINING PROTEIN"/>
    <property type="match status" value="1"/>
</dbReference>
<dbReference type="Gene3D" id="3.10.10.10">
    <property type="entry name" value="HIV Type 1 Reverse Transcriptase, subunit A, domain 1"/>
    <property type="match status" value="1"/>
</dbReference>
<name>A0A8B6D448_MYTGA</name>
<feature type="domain" description="DUF5641" evidence="3">
    <location>
        <begin position="761"/>
        <end position="822"/>
    </location>
</feature>
<evidence type="ECO:0000256" key="1">
    <source>
        <dbReference type="SAM" id="MobiDB-lite"/>
    </source>
</evidence>
<accession>A0A8B6D448</accession>
<dbReference type="AlphaFoldDB" id="A0A8B6D448"/>
<dbReference type="InterPro" id="IPR000477">
    <property type="entry name" value="RT_dom"/>
</dbReference>
<dbReference type="InterPro" id="IPR043502">
    <property type="entry name" value="DNA/RNA_pol_sf"/>
</dbReference>
<feature type="domain" description="Reverse transcriptase" evidence="2">
    <location>
        <begin position="562"/>
        <end position="686"/>
    </location>
</feature>
<dbReference type="PANTHER" id="PTHR47331:SF1">
    <property type="entry name" value="GAG-LIKE PROTEIN"/>
    <property type="match status" value="1"/>
</dbReference>
<dbReference type="Gene3D" id="3.30.70.270">
    <property type="match status" value="1"/>
</dbReference>
<dbReference type="InterPro" id="IPR043128">
    <property type="entry name" value="Rev_trsase/Diguanyl_cyclase"/>
</dbReference>
<protein>
    <recommendedName>
        <fullName evidence="6">DUF5641 domain-containing protein</fullName>
    </recommendedName>
</protein>